<feature type="domain" description="Gfo/Idh/MocA-like oxidoreductase N-terminal" evidence="1">
    <location>
        <begin position="4"/>
        <end position="129"/>
    </location>
</feature>
<dbReference type="EMBL" id="KV878211">
    <property type="protein sequence ID" value="OJJ37150.1"/>
    <property type="molecule type" value="Genomic_DNA"/>
</dbReference>
<dbReference type="InterPro" id="IPR000683">
    <property type="entry name" value="Gfo/Idh/MocA-like_OxRdtase_N"/>
</dbReference>
<dbReference type="SUPFAM" id="SSF55347">
    <property type="entry name" value="Glyceraldehyde-3-phosphate dehydrogenase-like, C-terminal domain"/>
    <property type="match status" value="1"/>
</dbReference>
<dbReference type="RefSeq" id="XP_040690826.1">
    <property type="nucleotide sequence ID" value="XM_040830653.1"/>
</dbReference>
<accession>A0A1L9RQB1</accession>
<evidence type="ECO:0000259" key="2">
    <source>
        <dbReference type="Pfam" id="PF22685"/>
    </source>
</evidence>
<dbReference type="InterPro" id="IPR036291">
    <property type="entry name" value="NAD(P)-bd_dom_sf"/>
</dbReference>
<dbReference type="GeneID" id="63746501"/>
<dbReference type="Pfam" id="PF01408">
    <property type="entry name" value="GFO_IDH_MocA"/>
    <property type="match status" value="1"/>
</dbReference>
<organism evidence="3 4">
    <name type="scientific">Aspergillus wentii DTO 134E9</name>
    <dbReference type="NCBI Taxonomy" id="1073089"/>
    <lineage>
        <taxon>Eukaryota</taxon>
        <taxon>Fungi</taxon>
        <taxon>Dikarya</taxon>
        <taxon>Ascomycota</taxon>
        <taxon>Pezizomycotina</taxon>
        <taxon>Eurotiomycetes</taxon>
        <taxon>Eurotiomycetidae</taxon>
        <taxon>Eurotiales</taxon>
        <taxon>Aspergillaceae</taxon>
        <taxon>Aspergillus</taxon>
        <taxon>Aspergillus subgen. Cremei</taxon>
    </lineage>
</organism>
<protein>
    <submittedName>
        <fullName evidence="3">Uncharacterized protein</fullName>
    </submittedName>
</protein>
<dbReference type="InterPro" id="IPR055080">
    <property type="entry name" value="Gal80p-like_C"/>
</dbReference>
<dbReference type="AlphaFoldDB" id="A0A1L9RQB1"/>
<keyword evidence="4" id="KW-1185">Reference proteome</keyword>
<dbReference type="Gene3D" id="3.30.360.10">
    <property type="entry name" value="Dihydrodipicolinate Reductase, domain 2"/>
    <property type="match status" value="1"/>
</dbReference>
<evidence type="ECO:0000259" key="1">
    <source>
        <dbReference type="Pfam" id="PF01408"/>
    </source>
</evidence>
<dbReference type="PANTHER" id="PTHR43708:SF1">
    <property type="entry name" value="GALACTOSE_LACTOSE METABOLISM REGULATORY PROTEIN GAL80"/>
    <property type="match status" value="1"/>
</dbReference>
<dbReference type="InterPro" id="IPR051317">
    <property type="entry name" value="Gfo/Idh/MocA_oxidoreduct"/>
</dbReference>
<evidence type="ECO:0000313" key="3">
    <source>
        <dbReference type="EMBL" id="OJJ37150.1"/>
    </source>
</evidence>
<dbReference type="Proteomes" id="UP000184383">
    <property type="component" value="Unassembled WGS sequence"/>
</dbReference>
<dbReference type="STRING" id="1073089.A0A1L9RQB1"/>
<feature type="domain" description="Gal80p-like C-terminal" evidence="2">
    <location>
        <begin position="144"/>
        <end position="301"/>
    </location>
</feature>
<sequence length="387" mass="41535">MPLRTAIIGLSSSATTSWASSTHLPSLLTTPGKSLFTLSALCNSSIAAAQSAIKTFNLDPSTVKAYGDPAALAADPDIDLVICATRVDKHYETILPSLRAGKSVYIEWPLAGDKVQIEELGLAARESGNGTGIAAVGLQGRVAPAVLKVKELLRSGDTGLGRLLSTEVRAFGGTIDREFLPPGLKYFADREVGGNPITIGFGHVIDYVQSVVGDIIPGTDHVHLQLQRPDIRIREPKTGEITETIRSNVPDLLSLHGTLPESPYTALNATLTAYFNRGQPYPNDPSLTWTLNCEHGTIRLTAPAGIALQAHAYAEPVTISVYRFETGEVEDVQWGWDEAQLEVSVPARSVLRSLVNLAEGREDGYVSLEDAVGRARQIGGWLDSFEI</sequence>
<proteinExistence type="predicted"/>
<dbReference type="VEuPathDB" id="FungiDB:ASPWEDRAFT_170636"/>
<dbReference type="SUPFAM" id="SSF51735">
    <property type="entry name" value="NAD(P)-binding Rossmann-fold domains"/>
    <property type="match status" value="1"/>
</dbReference>
<dbReference type="Gene3D" id="3.40.50.720">
    <property type="entry name" value="NAD(P)-binding Rossmann-like Domain"/>
    <property type="match status" value="1"/>
</dbReference>
<dbReference type="GO" id="GO:0000166">
    <property type="term" value="F:nucleotide binding"/>
    <property type="evidence" value="ECO:0007669"/>
    <property type="project" value="InterPro"/>
</dbReference>
<dbReference type="Pfam" id="PF22685">
    <property type="entry name" value="Gal80p_C-like"/>
    <property type="match status" value="1"/>
</dbReference>
<reference evidence="4" key="1">
    <citation type="journal article" date="2017" name="Genome Biol.">
        <title>Comparative genomics reveals high biological diversity and specific adaptations in the industrially and medically important fungal genus Aspergillus.</title>
        <authorList>
            <person name="de Vries R.P."/>
            <person name="Riley R."/>
            <person name="Wiebenga A."/>
            <person name="Aguilar-Osorio G."/>
            <person name="Amillis S."/>
            <person name="Uchima C.A."/>
            <person name="Anderluh G."/>
            <person name="Asadollahi M."/>
            <person name="Askin M."/>
            <person name="Barry K."/>
            <person name="Battaglia E."/>
            <person name="Bayram O."/>
            <person name="Benocci T."/>
            <person name="Braus-Stromeyer S.A."/>
            <person name="Caldana C."/>
            <person name="Canovas D."/>
            <person name="Cerqueira G.C."/>
            <person name="Chen F."/>
            <person name="Chen W."/>
            <person name="Choi C."/>
            <person name="Clum A."/>
            <person name="Dos Santos R.A."/>
            <person name="Damasio A.R."/>
            <person name="Diallinas G."/>
            <person name="Emri T."/>
            <person name="Fekete E."/>
            <person name="Flipphi M."/>
            <person name="Freyberg S."/>
            <person name="Gallo A."/>
            <person name="Gournas C."/>
            <person name="Habgood R."/>
            <person name="Hainaut M."/>
            <person name="Harispe M.L."/>
            <person name="Henrissat B."/>
            <person name="Hilden K.S."/>
            <person name="Hope R."/>
            <person name="Hossain A."/>
            <person name="Karabika E."/>
            <person name="Karaffa L."/>
            <person name="Karanyi Z."/>
            <person name="Krasevec N."/>
            <person name="Kuo A."/>
            <person name="Kusch H."/>
            <person name="LaButti K."/>
            <person name="Lagendijk E.L."/>
            <person name="Lapidus A."/>
            <person name="Levasseur A."/>
            <person name="Lindquist E."/>
            <person name="Lipzen A."/>
            <person name="Logrieco A.F."/>
            <person name="MacCabe A."/>
            <person name="Maekelae M.R."/>
            <person name="Malavazi I."/>
            <person name="Melin P."/>
            <person name="Meyer V."/>
            <person name="Mielnichuk N."/>
            <person name="Miskei M."/>
            <person name="Molnar A.P."/>
            <person name="Mule G."/>
            <person name="Ngan C.Y."/>
            <person name="Orejas M."/>
            <person name="Orosz E."/>
            <person name="Ouedraogo J.P."/>
            <person name="Overkamp K.M."/>
            <person name="Park H.-S."/>
            <person name="Perrone G."/>
            <person name="Piumi F."/>
            <person name="Punt P.J."/>
            <person name="Ram A.F."/>
            <person name="Ramon A."/>
            <person name="Rauscher S."/>
            <person name="Record E."/>
            <person name="Riano-Pachon D.M."/>
            <person name="Robert V."/>
            <person name="Roehrig J."/>
            <person name="Ruller R."/>
            <person name="Salamov A."/>
            <person name="Salih N.S."/>
            <person name="Samson R.A."/>
            <person name="Sandor E."/>
            <person name="Sanguinetti M."/>
            <person name="Schuetze T."/>
            <person name="Sepcic K."/>
            <person name="Shelest E."/>
            <person name="Sherlock G."/>
            <person name="Sophianopoulou V."/>
            <person name="Squina F.M."/>
            <person name="Sun H."/>
            <person name="Susca A."/>
            <person name="Todd R.B."/>
            <person name="Tsang A."/>
            <person name="Unkles S.E."/>
            <person name="van de Wiele N."/>
            <person name="van Rossen-Uffink D."/>
            <person name="Oliveira J.V."/>
            <person name="Vesth T.C."/>
            <person name="Visser J."/>
            <person name="Yu J.-H."/>
            <person name="Zhou M."/>
            <person name="Andersen M.R."/>
            <person name="Archer D.B."/>
            <person name="Baker S.E."/>
            <person name="Benoit I."/>
            <person name="Brakhage A.A."/>
            <person name="Braus G.H."/>
            <person name="Fischer R."/>
            <person name="Frisvad J.C."/>
            <person name="Goldman G.H."/>
            <person name="Houbraken J."/>
            <person name="Oakley B."/>
            <person name="Pocsi I."/>
            <person name="Scazzocchio C."/>
            <person name="Seiboth B."/>
            <person name="vanKuyk P.A."/>
            <person name="Wortman J."/>
            <person name="Dyer P.S."/>
            <person name="Grigoriev I.V."/>
        </authorList>
    </citation>
    <scope>NUCLEOTIDE SEQUENCE [LARGE SCALE GENOMIC DNA]</scope>
    <source>
        <strain evidence="4">DTO 134E9</strain>
    </source>
</reference>
<name>A0A1L9RQB1_ASPWE</name>
<gene>
    <name evidence="3" type="ORF">ASPWEDRAFT_170636</name>
</gene>
<dbReference type="OrthoDB" id="64915at2759"/>
<dbReference type="PANTHER" id="PTHR43708">
    <property type="entry name" value="CONSERVED EXPRESSED OXIDOREDUCTASE (EUROFUNG)"/>
    <property type="match status" value="1"/>
</dbReference>
<evidence type="ECO:0000313" key="4">
    <source>
        <dbReference type="Proteomes" id="UP000184383"/>
    </source>
</evidence>